<evidence type="ECO:0000259" key="3">
    <source>
        <dbReference type="PROSITE" id="PS50021"/>
    </source>
</evidence>
<evidence type="ECO:0008006" key="7">
    <source>
        <dbReference type="Google" id="ProtNLM"/>
    </source>
</evidence>
<evidence type="ECO:0000259" key="4">
    <source>
        <dbReference type="PROSITE" id="PS50222"/>
    </source>
</evidence>
<feature type="domain" description="Calponin-homology (CH)" evidence="3">
    <location>
        <begin position="121"/>
        <end position="239"/>
    </location>
</feature>
<keyword evidence="2" id="KW-0009">Actin-binding</keyword>
<feature type="domain" description="EF-hand" evidence="4">
    <location>
        <begin position="54"/>
        <end position="85"/>
    </location>
</feature>
<dbReference type="PROSITE" id="PS00020">
    <property type="entry name" value="ACTININ_2"/>
    <property type="match status" value="1"/>
</dbReference>
<dbReference type="InterPro" id="IPR039959">
    <property type="entry name" value="Fimbrin/Plastin"/>
</dbReference>
<dbReference type="SUPFAM" id="SSF47576">
    <property type="entry name" value="Calponin-homology domain, CH-domain"/>
    <property type="match status" value="1"/>
</dbReference>
<dbReference type="CDD" id="cd21301">
    <property type="entry name" value="CH_PLS_rpt4"/>
    <property type="match status" value="1"/>
</dbReference>
<feature type="domain" description="Calponin-homology (CH)" evidence="3">
    <location>
        <begin position="267"/>
        <end position="372"/>
    </location>
</feature>
<dbReference type="Gene3D" id="1.10.418.10">
    <property type="entry name" value="Calponin-like domain"/>
    <property type="match status" value="4"/>
</dbReference>
<evidence type="ECO:0000313" key="6">
    <source>
        <dbReference type="Proteomes" id="UP001159427"/>
    </source>
</evidence>
<accession>A0ABN8LXQ0</accession>
<dbReference type="EMBL" id="CALNXI010000199">
    <property type="protein sequence ID" value="CAH3021901.1"/>
    <property type="molecule type" value="Genomic_DNA"/>
</dbReference>
<dbReference type="InterPro" id="IPR001715">
    <property type="entry name" value="CH_dom"/>
</dbReference>
<feature type="domain" description="Calponin-homology (CH)" evidence="3">
    <location>
        <begin position="387"/>
        <end position="496"/>
    </location>
</feature>
<dbReference type="CDD" id="cd21298">
    <property type="entry name" value="CH_PLS_rpt3"/>
    <property type="match status" value="1"/>
</dbReference>
<dbReference type="SUPFAM" id="SSF47473">
    <property type="entry name" value="EF-hand"/>
    <property type="match status" value="1"/>
</dbReference>
<dbReference type="Pfam" id="PF00307">
    <property type="entry name" value="CH"/>
    <property type="match status" value="4"/>
</dbReference>
<dbReference type="PROSITE" id="PS50021">
    <property type="entry name" value="CH"/>
    <property type="match status" value="4"/>
</dbReference>
<evidence type="ECO:0000313" key="5">
    <source>
        <dbReference type="EMBL" id="CAH3021901.1"/>
    </source>
</evidence>
<reference evidence="5 6" key="1">
    <citation type="submission" date="2022-05" db="EMBL/GenBank/DDBJ databases">
        <authorList>
            <consortium name="Genoscope - CEA"/>
            <person name="William W."/>
        </authorList>
    </citation>
    <scope>NUCLEOTIDE SEQUENCE [LARGE SCALE GENOMIC DNA]</scope>
</reference>
<dbReference type="PANTHER" id="PTHR19961:SF18">
    <property type="entry name" value="FI19014P1"/>
    <property type="match status" value="1"/>
</dbReference>
<dbReference type="PROSITE" id="PS00019">
    <property type="entry name" value="ACTININ_1"/>
    <property type="match status" value="1"/>
</dbReference>
<dbReference type="InterPro" id="IPR011992">
    <property type="entry name" value="EF-hand-dom_pair"/>
</dbReference>
<dbReference type="PANTHER" id="PTHR19961">
    <property type="entry name" value="FIMBRIN/PLASTIN"/>
    <property type="match status" value="1"/>
</dbReference>
<sequence length="624" mass="70034">MAETKGSELKSMFSSARMQEMKQNFDKYAKGKSIKCEDFGNVMKECGEDVAPYQLRKIISEVQSEKEGMISFDEFTDMFSKMSSKAVGGRYKHAIDSKKGVQKVEGDSSASAEGTRHSFSDDEQIGFSDWINSVLEDDPDLKGKYLPIKEEEKDALFKAMEDGILLCKLINWAVPGTVDERAINKKKLNVYNIHENQTLVLNSAMAIGCNIVNIGAQDLIEGKPHLVLGLLWQVIRIGLFAQLTIQRCPGLVRLLEEDETIEQLLRLPPESILLRWFNYQLQEAGHVRRVANFSSDIQDGENYSVLLHQIAPAGLGVDQPHLSESDPTKLAELVLENAKKMKCRKFVRVKDIIKGNAKLNLAFLCNLFNNFPALEPAEEELPNLEETREEKTFRNWMNSMGVKPFVHNLFLDLDDGSVLLQLFDLIKNGLVDWTKVNRPPYKKISEKMKKLENCNYAIEVAKALDFSVVGIGGQDLLDGNKKLMLGILYQAMRAYTLVILQKCAGSDKPIKDEEIVSWVNEKLQQAGKESRITCFKDSSISTSGCVFDLIDAIKPGFIHYNMVTKGDTEEDKLSNAKYAISMSRKIGAKLYALPEDLVEVKTKMVLTVFACMMAVDHALSAAKP</sequence>
<name>A0ABN8LXQ0_9CNID</name>
<dbReference type="InterPro" id="IPR001589">
    <property type="entry name" value="Actinin_actin-bd_CS"/>
</dbReference>
<proteinExistence type="predicted"/>
<dbReference type="Proteomes" id="UP001159427">
    <property type="component" value="Unassembled WGS sequence"/>
</dbReference>
<keyword evidence="6" id="KW-1185">Reference proteome</keyword>
<dbReference type="CDD" id="cd21292">
    <property type="entry name" value="CH_PLS_rpt1"/>
    <property type="match status" value="1"/>
</dbReference>
<evidence type="ECO:0000256" key="1">
    <source>
        <dbReference type="ARBA" id="ARBA00022737"/>
    </source>
</evidence>
<dbReference type="Gene3D" id="1.10.238.10">
    <property type="entry name" value="EF-hand"/>
    <property type="match status" value="1"/>
</dbReference>
<gene>
    <name evidence="5" type="ORF">PEVE_00013224</name>
</gene>
<dbReference type="SMART" id="SM00033">
    <property type="entry name" value="CH"/>
    <property type="match status" value="4"/>
</dbReference>
<organism evidence="5 6">
    <name type="scientific">Porites evermanni</name>
    <dbReference type="NCBI Taxonomy" id="104178"/>
    <lineage>
        <taxon>Eukaryota</taxon>
        <taxon>Metazoa</taxon>
        <taxon>Cnidaria</taxon>
        <taxon>Anthozoa</taxon>
        <taxon>Hexacorallia</taxon>
        <taxon>Scleractinia</taxon>
        <taxon>Fungiina</taxon>
        <taxon>Poritidae</taxon>
        <taxon>Porites</taxon>
    </lineage>
</organism>
<feature type="domain" description="Calponin-homology (CH)" evidence="3">
    <location>
        <begin position="509"/>
        <end position="617"/>
    </location>
</feature>
<dbReference type="InterPro" id="IPR036872">
    <property type="entry name" value="CH_dom_sf"/>
</dbReference>
<keyword evidence="1" id="KW-0677">Repeat</keyword>
<dbReference type="InterPro" id="IPR002048">
    <property type="entry name" value="EF_hand_dom"/>
</dbReference>
<dbReference type="PROSITE" id="PS50222">
    <property type="entry name" value="EF_HAND_2"/>
    <property type="match status" value="1"/>
</dbReference>
<protein>
    <recommendedName>
        <fullName evidence="7">Fimbrin</fullName>
    </recommendedName>
</protein>
<evidence type="ECO:0000256" key="2">
    <source>
        <dbReference type="ARBA" id="ARBA00023203"/>
    </source>
</evidence>
<comment type="caution">
    <text evidence="5">The sequence shown here is derived from an EMBL/GenBank/DDBJ whole genome shotgun (WGS) entry which is preliminary data.</text>
</comment>